<feature type="domain" description="HTH marR-type" evidence="4">
    <location>
        <begin position="1"/>
        <end position="146"/>
    </location>
</feature>
<dbReference type="SUPFAM" id="SSF46785">
    <property type="entry name" value="Winged helix' DNA-binding domain"/>
    <property type="match status" value="1"/>
</dbReference>
<dbReference type="Proteomes" id="UP000563426">
    <property type="component" value="Unassembled WGS sequence"/>
</dbReference>
<keyword evidence="6" id="KW-1185">Reference proteome</keyword>
<keyword evidence="3" id="KW-0804">Transcription</keyword>
<dbReference type="SMART" id="SM00347">
    <property type="entry name" value="HTH_MARR"/>
    <property type="match status" value="1"/>
</dbReference>
<evidence type="ECO:0000256" key="2">
    <source>
        <dbReference type="ARBA" id="ARBA00023125"/>
    </source>
</evidence>
<protein>
    <submittedName>
        <fullName evidence="5">MarR family transcriptional regulator</fullName>
    </submittedName>
</protein>
<dbReference type="GO" id="GO:0006950">
    <property type="term" value="P:response to stress"/>
    <property type="evidence" value="ECO:0007669"/>
    <property type="project" value="TreeGrafter"/>
</dbReference>
<dbReference type="OrthoDB" id="5521015at2"/>
<reference evidence="5 6" key="1">
    <citation type="submission" date="2020-05" db="EMBL/GenBank/DDBJ databases">
        <authorList>
            <person name="Whitworth D."/>
        </authorList>
    </citation>
    <scope>NUCLEOTIDE SEQUENCE [LARGE SCALE GENOMIC DNA]</scope>
    <source>
        <strain evidence="5 6">AB043B</strain>
    </source>
</reference>
<dbReference type="EMBL" id="JABFJV010000446">
    <property type="protein sequence ID" value="NOK39292.1"/>
    <property type="molecule type" value="Genomic_DNA"/>
</dbReference>
<dbReference type="InterPro" id="IPR023187">
    <property type="entry name" value="Tscrpt_reg_MarR-type_CS"/>
</dbReference>
<evidence type="ECO:0000256" key="3">
    <source>
        <dbReference type="ARBA" id="ARBA00023163"/>
    </source>
</evidence>
<dbReference type="Pfam" id="PF12802">
    <property type="entry name" value="MarR_2"/>
    <property type="match status" value="1"/>
</dbReference>
<dbReference type="RefSeq" id="WP_147442248.1">
    <property type="nucleotide sequence ID" value="NZ_JABFJV010000446.1"/>
</dbReference>
<sequence>MSRARQQLVAQVGTELGELLSDARAVINRAAMAFAMDLPGLRPAAFHVARHLSSNGPARPTELAAALDVDKGALSRLISDLEHAGLVTKGPHPDDGRAIAVALTHAGERRVARVLADKGAELTQRLTRFDDGELVTLAGLLRRLNER</sequence>
<dbReference type="InterPro" id="IPR000835">
    <property type="entry name" value="HTH_MarR-typ"/>
</dbReference>
<comment type="caution">
    <text evidence="5">The sequence shown here is derived from an EMBL/GenBank/DDBJ whole genome shotgun (WGS) entry which is preliminary data.</text>
</comment>
<dbReference type="GO" id="GO:0003700">
    <property type="term" value="F:DNA-binding transcription factor activity"/>
    <property type="evidence" value="ECO:0007669"/>
    <property type="project" value="InterPro"/>
</dbReference>
<evidence type="ECO:0000313" key="6">
    <source>
        <dbReference type="Proteomes" id="UP000563426"/>
    </source>
</evidence>
<name>A0A7Y4NXK2_9BACT</name>
<dbReference type="GO" id="GO:0003677">
    <property type="term" value="F:DNA binding"/>
    <property type="evidence" value="ECO:0007669"/>
    <property type="project" value="UniProtKB-KW"/>
</dbReference>
<evidence type="ECO:0000259" key="4">
    <source>
        <dbReference type="PROSITE" id="PS50995"/>
    </source>
</evidence>
<organism evidence="5 6">
    <name type="scientific">Corallococcus exercitus</name>
    <dbReference type="NCBI Taxonomy" id="2316736"/>
    <lineage>
        <taxon>Bacteria</taxon>
        <taxon>Pseudomonadati</taxon>
        <taxon>Myxococcota</taxon>
        <taxon>Myxococcia</taxon>
        <taxon>Myxococcales</taxon>
        <taxon>Cystobacterineae</taxon>
        <taxon>Myxococcaceae</taxon>
        <taxon>Corallococcus</taxon>
    </lineage>
</organism>
<keyword evidence="1" id="KW-0805">Transcription regulation</keyword>
<proteinExistence type="predicted"/>
<dbReference type="PRINTS" id="PR00598">
    <property type="entry name" value="HTHMARR"/>
</dbReference>
<dbReference type="InterPro" id="IPR036390">
    <property type="entry name" value="WH_DNA-bd_sf"/>
</dbReference>
<gene>
    <name evidence="5" type="ORF">HMI49_39565</name>
</gene>
<evidence type="ECO:0000256" key="1">
    <source>
        <dbReference type="ARBA" id="ARBA00023015"/>
    </source>
</evidence>
<dbReference type="Gene3D" id="1.10.10.10">
    <property type="entry name" value="Winged helix-like DNA-binding domain superfamily/Winged helix DNA-binding domain"/>
    <property type="match status" value="1"/>
</dbReference>
<evidence type="ECO:0000313" key="5">
    <source>
        <dbReference type="EMBL" id="NOK39292.1"/>
    </source>
</evidence>
<dbReference type="PANTHER" id="PTHR33164">
    <property type="entry name" value="TRANSCRIPTIONAL REGULATOR, MARR FAMILY"/>
    <property type="match status" value="1"/>
</dbReference>
<dbReference type="PROSITE" id="PS50995">
    <property type="entry name" value="HTH_MARR_2"/>
    <property type="match status" value="1"/>
</dbReference>
<dbReference type="InterPro" id="IPR039422">
    <property type="entry name" value="MarR/SlyA-like"/>
</dbReference>
<keyword evidence="2" id="KW-0238">DNA-binding</keyword>
<accession>A0A7Y4NXK2</accession>
<dbReference type="PROSITE" id="PS01117">
    <property type="entry name" value="HTH_MARR_1"/>
    <property type="match status" value="1"/>
</dbReference>
<dbReference type="AlphaFoldDB" id="A0A7Y4NXK2"/>
<dbReference type="PANTHER" id="PTHR33164:SF57">
    <property type="entry name" value="MARR-FAMILY TRANSCRIPTIONAL REGULATOR"/>
    <property type="match status" value="1"/>
</dbReference>
<dbReference type="InterPro" id="IPR036388">
    <property type="entry name" value="WH-like_DNA-bd_sf"/>
</dbReference>